<name>R4KIU3_9FIRM</name>
<evidence type="ECO:0000313" key="2">
    <source>
        <dbReference type="Proteomes" id="UP000013520"/>
    </source>
</evidence>
<dbReference type="HOGENOM" id="CLU_2166875_0_0_9"/>
<dbReference type="eggNOG" id="COG5643">
    <property type="taxonomic scope" value="Bacteria"/>
</dbReference>
<dbReference type="AlphaFoldDB" id="R4KIU3"/>
<evidence type="ECO:0000313" key="1">
    <source>
        <dbReference type="EMBL" id="AGL00460.1"/>
    </source>
</evidence>
<keyword evidence="2" id="KW-1185">Reference proteome</keyword>
<protein>
    <submittedName>
        <fullName evidence="1">Uncharacterized protein</fullName>
    </submittedName>
</protein>
<gene>
    <name evidence="1" type="ORF">Desgi_0913</name>
</gene>
<reference evidence="1 2" key="1">
    <citation type="submission" date="2012-01" db="EMBL/GenBank/DDBJ databases">
        <title>Complete sequence of Desulfotomaculum gibsoniae DSM 7213.</title>
        <authorList>
            <consortium name="US DOE Joint Genome Institute"/>
            <person name="Lucas S."/>
            <person name="Han J."/>
            <person name="Lapidus A."/>
            <person name="Cheng J.-F."/>
            <person name="Goodwin L."/>
            <person name="Pitluck S."/>
            <person name="Peters L."/>
            <person name="Ovchinnikova G."/>
            <person name="Teshima H."/>
            <person name="Detter J.C."/>
            <person name="Han C."/>
            <person name="Tapia R."/>
            <person name="Land M."/>
            <person name="Hauser L."/>
            <person name="Kyrpides N."/>
            <person name="Ivanova N."/>
            <person name="Pagani I."/>
            <person name="Parshina S."/>
            <person name="Plugge C."/>
            <person name="Muyzer G."/>
            <person name="Kuever J."/>
            <person name="Ivanova A."/>
            <person name="Nazina T."/>
            <person name="Klenk H.-P."/>
            <person name="Brambilla E."/>
            <person name="Spring S."/>
            <person name="Stams A.F."/>
            <person name="Woyke T."/>
        </authorList>
    </citation>
    <scope>NUCLEOTIDE SEQUENCE [LARGE SCALE GENOMIC DNA]</scope>
    <source>
        <strain evidence="1 2">DSM 7213</strain>
    </source>
</reference>
<dbReference type="Proteomes" id="UP000013520">
    <property type="component" value="Chromosome"/>
</dbReference>
<sequence length="110" mass="11852">MTGDQLEMLPVSAKNVAGLYIRWNEQTGTGDGLVLGFDFNKANELADTSNMTGPFVKIKTALSMMDYVDRPETMVSTIKKFKINSASELEALQAAGVNPLVRLGVAPATK</sequence>
<dbReference type="EMBL" id="CP003273">
    <property type="protein sequence ID" value="AGL00460.1"/>
    <property type="molecule type" value="Genomic_DNA"/>
</dbReference>
<dbReference type="OrthoDB" id="5417016at2"/>
<dbReference type="RefSeq" id="WP_006521114.1">
    <property type="nucleotide sequence ID" value="NC_021184.1"/>
</dbReference>
<accession>R4KIU3</accession>
<dbReference type="KEGG" id="dgi:Desgi_0913"/>
<proteinExistence type="predicted"/>
<organism evidence="1 2">
    <name type="scientific">Desulfoscipio gibsoniae DSM 7213</name>
    <dbReference type="NCBI Taxonomy" id="767817"/>
    <lineage>
        <taxon>Bacteria</taxon>
        <taxon>Bacillati</taxon>
        <taxon>Bacillota</taxon>
        <taxon>Clostridia</taxon>
        <taxon>Eubacteriales</taxon>
        <taxon>Desulfallaceae</taxon>
        <taxon>Desulfoscipio</taxon>
    </lineage>
</organism>